<evidence type="ECO:0000256" key="1">
    <source>
        <dbReference type="SAM" id="MobiDB-lite"/>
    </source>
</evidence>
<feature type="region of interest" description="Disordered" evidence="1">
    <location>
        <begin position="84"/>
        <end position="111"/>
    </location>
</feature>
<keyword evidence="3" id="KW-1185">Reference proteome</keyword>
<evidence type="ECO:0000313" key="2">
    <source>
        <dbReference type="EMBL" id="PKU47354.1"/>
    </source>
</evidence>
<organism evidence="2 3">
    <name type="scientific">Limosa lapponica baueri</name>
    <dbReference type="NCBI Taxonomy" id="1758121"/>
    <lineage>
        <taxon>Eukaryota</taxon>
        <taxon>Metazoa</taxon>
        <taxon>Chordata</taxon>
        <taxon>Craniata</taxon>
        <taxon>Vertebrata</taxon>
        <taxon>Euteleostomi</taxon>
        <taxon>Archelosauria</taxon>
        <taxon>Archosauria</taxon>
        <taxon>Dinosauria</taxon>
        <taxon>Saurischia</taxon>
        <taxon>Theropoda</taxon>
        <taxon>Coelurosauria</taxon>
        <taxon>Aves</taxon>
        <taxon>Neognathae</taxon>
        <taxon>Neoaves</taxon>
        <taxon>Charadriiformes</taxon>
        <taxon>Scolopacidae</taxon>
        <taxon>Limosa</taxon>
    </lineage>
</organism>
<evidence type="ECO:0000313" key="3">
    <source>
        <dbReference type="Proteomes" id="UP000233556"/>
    </source>
</evidence>
<dbReference type="AlphaFoldDB" id="A0A2I0UMT1"/>
<reference evidence="3" key="2">
    <citation type="submission" date="2017-12" db="EMBL/GenBank/DDBJ databases">
        <title>Genome sequence of the Bar-tailed Godwit (Limosa lapponica baueri).</title>
        <authorList>
            <person name="Lima N.C.B."/>
            <person name="Parody-Merino A.M."/>
            <person name="Battley P.F."/>
            <person name="Fidler A.E."/>
            <person name="Prosdocimi F."/>
        </authorList>
    </citation>
    <scope>NUCLEOTIDE SEQUENCE [LARGE SCALE GENOMIC DNA]</scope>
</reference>
<protein>
    <submittedName>
        <fullName evidence="2">Uncharacterized protein</fullName>
    </submittedName>
</protein>
<sequence>MARAGSLGGRMDQANRAQQFAPEITERLPTRPGNNGLHSEEDPALMPVWDGSGTSRRAIKKTYKMNTKPPNKIKKPPQWFIKQSFSSKMRKPEVEQPNPLKTGNEMRMMDPPAPLHLCII</sequence>
<proteinExistence type="predicted"/>
<reference evidence="3" key="1">
    <citation type="submission" date="2017-11" db="EMBL/GenBank/DDBJ databases">
        <authorList>
            <person name="Lima N.C."/>
            <person name="Parody-Merino A.M."/>
            <person name="Battley P.F."/>
            <person name="Fidler A.E."/>
            <person name="Prosdocimi F."/>
        </authorList>
    </citation>
    <scope>NUCLEOTIDE SEQUENCE [LARGE SCALE GENOMIC DNA]</scope>
</reference>
<name>A0A2I0UMT1_LIMLA</name>
<gene>
    <name evidence="2" type="ORF">llap_2321</name>
</gene>
<feature type="region of interest" description="Disordered" evidence="1">
    <location>
        <begin position="20"/>
        <end position="53"/>
    </location>
</feature>
<accession>A0A2I0UMT1</accession>
<dbReference type="Proteomes" id="UP000233556">
    <property type="component" value="Unassembled WGS sequence"/>
</dbReference>
<dbReference type="EMBL" id="KZ505680">
    <property type="protein sequence ID" value="PKU47354.1"/>
    <property type="molecule type" value="Genomic_DNA"/>
</dbReference>